<evidence type="ECO:0000313" key="5">
    <source>
        <dbReference type="Proteomes" id="UP000284605"/>
    </source>
</evidence>
<evidence type="ECO:0000256" key="2">
    <source>
        <dbReference type="SAM" id="MobiDB-lite"/>
    </source>
</evidence>
<organism evidence="4 5">
    <name type="scientific">Oleomonas cavernae</name>
    <dbReference type="NCBI Taxonomy" id="2320859"/>
    <lineage>
        <taxon>Bacteria</taxon>
        <taxon>Pseudomonadati</taxon>
        <taxon>Pseudomonadota</taxon>
        <taxon>Alphaproteobacteria</taxon>
        <taxon>Acetobacterales</taxon>
        <taxon>Acetobacteraceae</taxon>
        <taxon>Oleomonas</taxon>
    </lineage>
</organism>
<dbReference type="OrthoDB" id="7311517at2"/>
<sequence>MADLSLRLRITADGSELKAELVGSKEALTILGAAATAAGAKLDAGLKQGETAASDLAGTLDIVSTAVTKEAAAVDAGAAAADRLAAETAAARTEIRELAQQATVTGNAVASSWSGISAAVALQATEIENIRASWRNLTAGVSQHASEVDGLRTKYVPLYAAEAQHKAALDEISRALKIGAISEAEAAAAVTKSGVAFEAATQALNRHNRAMSGYAATGKLTGRELGQLSFQLNDVAVSLAGGMNPLLVLLQQGSQITPIFGGARNTLKALGEQVTVARVGFGALAGSVITAGLAFYSYIASTKQVEVAAAGVGRASGATVEQLRRIADEASDAGEISVAAARDIEVALLHTGKIGVGQFEGLIGIAKDFAATIGADVETATGQLAELFADPARGAQTLSQTLGLVDGATARYVQRLVDQNNRTEAQKVLLDALRPRLVDATEATTALGRAWDFVARMASNAMGAIGSAVDRAISGPSDDDRIAELRTAIARLREGAPEISADTPPEVRRLIEADRRNRPGSVPGSASADARIVEMERELRDLESRVEVRDAAAAEQAALGAARAAGDAALGVAGRSPATSDMLRQQRLGDQLTALKTGVGAPGQTAAEQAQIAAAIDATSRAITTYIPAAEKAQQLSQIDIQLLSARSPAERARLAGERERISLSGEEVTAGEAAARVEQARARALAEGTVAIGRESAALSANVTSLYAVADAYLTSASAGEAAAAQREAVQASLTSGVDAEARARELLAQQVAQTAVEGARQVTDLRDQAAAHRGVTEAVAAGTMTQAEAQKQLQLEQALRPLLVAEANAEGAAKKELTRIIQLLRDAYGEANDAAAGFSAASALQAQRESLGLAQYELSLAGETAERRAYLVALRQKELELQRQYGDNWRVQAGEELRLYDETLRTNAALRQRTEISDALTGAVRKAGEAIQESLGDTFRDVLDGNVDSFEDFGDRLLDIMKDVAAQIAALLVFQPIVGGVANAFLGQGTASQLGLTTGGGVPMPSINGGAGGGFDYLGAGQQVLGLADSLSGGAGSSIFAGITDSLGITGVGGLMSTPLFGTGVASVGSGFAVGGGAAAGGALAGGLTSGAGGFAIGGGAASSGAVAGGLSASGGAAAGGVTLGGTIIPGIGILAAGYGIGQLLSGIAPGNKLVSMGGGAVGGAAAGAAIGSVVPVIGTAIGAIIGAIAGLIGGMDNDKPSNKTANVVYDDFYKDPRTFHQNGKKFSQANLDAATGAGAAVRDASLAAFGKYVDFSDLQLKFEIGSREGSYSQLWQDGKDLGQIRGETSTDGVKSIIGRTIIKISELYADKLPEEVTKALSKVDFSGDIDEALRLLVFAADFKDAVDALRGGVGIEDDMRKGIRDSLTAQIDALKKFQDDAEELDLGGATAAVREYALVLVGLKDAKTDITQTEAAMKALDETFKVLRERASDLGLTQTEVAAGYAASMQKIRDSFDDGLDRAINQGAGFGIFDQVTDLLKAQEIRQKEAATLGLDMSKVARLAALEVAAAVRQATDAQLAGIAEIVNASENLGAQLGLSLGLVSRAIDEQISTSMDAATAARRSAAAYRDALGSINDAIAALKTGDLSTLSPAEILAQRRQELTQTATKAKGGDLDAMKNLPAAVQAFLEDSRAYNASAPAYQSDFDWASKLLQQAGVSAGGLAGSADTQADLLDAQTRVLEAIRENLTAPEGPNAALLREQLSALDVIGNLIERTNTLSVGQATSATGKLGDAIRAVRDVRSEIAGGIDVNRARGITGALNAAQTALVGNNTAAATSLRGTIAALQDVTRTGLVAVARADTVRDALGRATIGITGNNSDEARALKGVIDALSVATADGLVSVSEAAPLKAAIQASSQLLAGNDTAEGLATRKVLAALSAITDSGLSSTAKAAAVTAALQAAEQGISGRTTAGATGIREVIQALRAITATGLSETAAGGPIRERLHEVQEALADLLGDQVVATNATTGQVVKIRDLTDAQVKALLDGLDLSDALGNAIEDQTGEIITGNATTDILARLAQEQGAVSEQIKQVIAGAMPPRPAWSPRSSPAARRSRRCWRNTSSWTPTSRPSWMPTRPERRMKPLSLPPAPPMTPR</sequence>
<feature type="region of interest" description="Disordered" evidence="2">
    <location>
        <begin position="2040"/>
        <end position="2099"/>
    </location>
</feature>
<keyword evidence="1" id="KW-0175">Coiled coil</keyword>
<dbReference type="EMBL" id="QYUK01000008">
    <property type="protein sequence ID" value="RJF94801.1"/>
    <property type="molecule type" value="Genomic_DNA"/>
</dbReference>
<dbReference type="Proteomes" id="UP000284605">
    <property type="component" value="Unassembled WGS sequence"/>
</dbReference>
<feature type="domain" description="Bacteriophage tail tape measure N-terminal" evidence="3">
    <location>
        <begin position="211"/>
        <end position="414"/>
    </location>
</feature>
<keyword evidence="5" id="KW-1185">Reference proteome</keyword>
<proteinExistence type="predicted"/>
<dbReference type="InterPro" id="IPR009628">
    <property type="entry name" value="Phage_tape_measure_N"/>
</dbReference>
<dbReference type="RefSeq" id="WP_119776329.1">
    <property type="nucleotide sequence ID" value="NZ_QYUK01000008.1"/>
</dbReference>
<evidence type="ECO:0000313" key="4">
    <source>
        <dbReference type="EMBL" id="RJF94801.1"/>
    </source>
</evidence>
<feature type="compositionally biased region" description="Pro residues" evidence="2">
    <location>
        <begin position="2089"/>
        <end position="2099"/>
    </location>
</feature>
<name>A0A418WU86_9PROT</name>
<evidence type="ECO:0000256" key="1">
    <source>
        <dbReference type="SAM" id="Coils"/>
    </source>
</evidence>
<feature type="compositionally biased region" description="Low complexity" evidence="2">
    <location>
        <begin position="2063"/>
        <end position="2079"/>
    </location>
</feature>
<evidence type="ECO:0000259" key="3">
    <source>
        <dbReference type="Pfam" id="PF06791"/>
    </source>
</evidence>
<feature type="coiled-coil region" evidence="1">
    <location>
        <begin position="525"/>
        <end position="552"/>
    </location>
</feature>
<dbReference type="Pfam" id="PF06791">
    <property type="entry name" value="TMP_2"/>
    <property type="match status" value="1"/>
</dbReference>
<protein>
    <recommendedName>
        <fullName evidence="3">Bacteriophage tail tape measure N-terminal domain-containing protein</fullName>
    </recommendedName>
</protein>
<reference evidence="4 5" key="1">
    <citation type="submission" date="2018-09" db="EMBL/GenBank/DDBJ databases">
        <authorList>
            <person name="Zhu H."/>
        </authorList>
    </citation>
    <scope>NUCLEOTIDE SEQUENCE [LARGE SCALE GENOMIC DNA]</scope>
    <source>
        <strain evidence="4 5">K1W22B-8</strain>
    </source>
</reference>
<gene>
    <name evidence="4" type="ORF">D3874_03015</name>
</gene>
<accession>A0A418WU86</accession>
<comment type="caution">
    <text evidence="4">The sequence shown here is derived from an EMBL/GenBank/DDBJ whole genome shotgun (WGS) entry which is preliminary data.</text>
</comment>
<feature type="coiled-coil region" evidence="1">
    <location>
        <begin position="1406"/>
        <end position="1433"/>
    </location>
</feature>